<gene>
    <name evidence="3" type="ORF">OCH239_15435</name>
</gene>
<dbReference type="InterPro" id="IPR035965">
    <property type="entry name" value="PAS-like_dom_sf"/>
</dbReference>
<evidence type="ECO:0000313" key="4">
    <source>
        <dbReference type="Proteomes" id="UP000022447"/>
    </source>
</evidence>
<keyword evidence="1" id="KW-0472">Membrane</keyword>
<proteinExistence type="predicted"/>
<dbReference type="InterPro" id="IPR000014">
    <property type="entry name" value="PAS"/>
</dbReference>
<feature type="domain" description="PAS" evidence="2">
    <location>
        <begin position="249"/>
        <end position="301"/>
    </location>
</feature>
<dbReference type="PROSITE" id="PS50112">
    <property type="entry name" value="PAS"/>
    <property type="match status" value="1"/>
</dbReference>
<dbReference type="STRING" id="1449350.OCH239_15435"/>
<dbReference type="Pfam" id="PF12860">
    <property type="entry name" value="PAS_7"/>
    <property type="match status" value="1"/>
</dbReference>
<feature type="transmembrane region" description="Helical" evidence="1">
    <location>
        <begin position="6"/>
        <end position="26"/>
    </location>
</feature>
<reference evidence="3 4" key="1">
    <citation type="submission" date="2014-01" db="EMBL/GenBank/DDBJ databases">
        <title>Roseivivax halodurans JCM 10272 Genome Sequencing.</title>
        <authorList>
            <person name="Lai Q."/>
            <person name="Li G."/>
            <person name="Shao Z."/>
        </authorList>
    </citation>
    <scope>NUCLEOTIDE SEQUENCE [LARGE SCALE GENOMIC DNA]</scope>
    <source>
        <strain evidence="3 4">JCM 10272</strain>
    </source>
</reference>
<evidence type="ECO:0000259" key="2">
    <source>
        <dbReference type="PROSITE" id="PS50112"/>
    </source>
</evidence>
<dbReference type="SMART" id="SM00091">
    <property type="entry name" value="PAS"/>
    <property type="match status" value="2"/>
</dbReference>
<sequence length="500" mass="55439">MLLAQVWAAIVGAALAIAALGLFLAWSVRRLPGQRRADNELAALFLLRDGRSVDASPSGEAVMSRLDRSASSEADGIPWPELSAVLSRVFPDLTDAMPEDGARFEARDGSGLVLVARMEAGTIALHLQGEDRKPVAALEQALMRSELDDLREGLSRAPFPIWRTDALGEVTWANLRYRTLSEQTGLAPLVPTRSADEADRISARVELADPPRDGPRWLELTSKRAARGWLHYAVDIDAVVNAEQAQRNFVQTLAKTFSHLPTGLAIFDRLQKLMLFNPALTDLTGLTAEELAGRPDLMSFFDMLRERQIMPEPRDYANWRQELSQMISASKDGGYSDTWSLPSGLTFRITGRPHPDGAVAFLIEDISDEVSLTRRFRRELELSQSVIDAFDDAIAVFTAGGILAFSNSGYREMWDSDPDEALHSISVIDATRHWQSLSEPTPFWGEVRDFVRQHGERARWDGEVLRTDGRKLTCHVEPIHGGGTLVRFVECPDAKARQTG</sequence>
<evidence type="ECO:0000256" key="1">
    <source>
        <dbReference type="SAM" id="Phobius"/>
    </source>
</evidence>
<accession>X7ECK2</accession>
<dbReference type="OrthoDB" id="9797304at2"/>
<evidence type="ECO:0000313" key="3">
    <source>
        <dbReference type="EMBL" id="ETX12886.1"/>
    </source>
</evidence>
<dbReference type="Gene3D" id="3.30.450.20">
    <property type="entry name" value="PAS domain"/>
    <property type="match status" value="2"/>
</dbReference>
<dbReference type="eggNOG" id="COG2205">
    <property type="taxonomic scope" value="Bacteria"/>
</dbReference>
<dbReference type="AlphaFoldDB" id="X7ECK2"/>
<dbReference type="EMBL" id="JALZ01000046">
    <property type="protein sequence ID" value="ETX12886.1"/>
    <property type="molecule type" value="Genomic_DNA"/>
</dbReference>
<organism evidence="3 4">
    <name type="scientific">Roseivivax halodurans JCM 10272</name>
    <dbReference type="NCBI Taxonomy" id="1449350"/>
    <lineage>
        <taxon>Bacteria</taxon>
        <taxon>Pseudomonadati</taxon>
        <taxon>Pseudomonadota</taxon>
        <taxon>Alphaproteobacteria</taxon>
        <taxon>Rhodobacterales</taxon>
        <taxon>Roseobacteraceae</taxon>
        <taxon>Roseivivax</taxon>
    </lineage>
</organism>
<keyword evidence="1" id="KW-0812">Transmembrane</keyword>
<dbReference type="SUPFAM" id="SSF55785">
    <property type="entry name" value="PYP-like sensor domain (PAS domain)"/>
    <property type="match status" value="2"/>
</dbReference>
<keyword evidence="1" id="KW-1133">Transmembrane helix</keyword>
<name>X7ECK2_9RHOB</name>
<protein>
    <recommendedName>
        <fullName evidence="2">PAS domain-containing protein</fullName>
    </recommendedName>
</protein>
<dbReference type="RefSeq" id="WP_051489630.1">
    <property type="nucleotide sequence ID" value="NZ_JALZ01000046.1"/>
</dbReference>
<comment type="caution">
    <text evidence="3">The sequence shown here is derived from an EMBL/GenBank/DDBJ whole genome shotgun (WGS) entry which is preliminary data.</text>
</comment>
<dbReference type="Proteomes" id="UP000022447">
    <property type="component" value="Unassembled WGS sequence"/>
</dbReference>
<keyword evidence="4" id="KW-1185">Reference proteome</keyword>
<dbReference type="PATRIC" id="fig|1449350.3.peg.3920"/>